<organism evidence="3 4">
    <name type="scientific">Microlunatus endophyticus</name>
    <dbReference type="NCBI Taxonomy" id="1716077"/>
    <lineage>
        <taxon>Bacteria</taxon>
        <taxon>Bacillati</taxon>
        <taxon>Actinomycetota</taxon>
        <taxon>Actinomycetes</taxon>
        <taxon>Propionibacteriales</taxon>
        <taxon>Propionibacteriaceae</taxon>
        <taxon>Microlunatus</taxon>
    </lineage>
</organism>
<dbReference type="InterPro" id="IPR036291">
    <property type="entry name" value="NAD(P)-bd_dom_sf"/>
</dbReference>
<reference evidence="3" key="1">
    <citation type="journal article" date="2014" name="Int. J. Syst. Evol. Microbiol.">
        <title>Complete genome sequence of Corynebacterium casei LMG S-19264T (=DSM 44701T), isolated from a smear-ripened cheese.</title>
        <authorList>
            <consortium name="US DOE Joint Genome Institute (JGI-PGF)"/>
            <person name="Walter F."/>
            <person name="Albersmeier A."/>
            <person name="Kalinowski J."/>
            <person name="Ruckert C."/>
        </authorList>
    </citation>
    <scope>NUCLEOTIDE SEQUENCE</scope>
    <source>
        <strain evidence="3">CGMCC 4.7306</strain>
    </source>
</reference>
<protein>
    <recommendedName>
        <fullName evidence="2">Gfo/Idh/MocA-like oxidoreductase N-terminal domain-containing protein</fullName>
    </recommendedName>
</protein>
<keyword evidence="4" id="KW-1185">Reference proteome</keyword>
<name>A0A917S8M2_9ACTN</name>
<dbReference type="Gene3D" id="3.40.50.720">
    <property type="entry name" value="NAD(P)-binding Rossmann-like Domain"/>
    <property type="match status" value="1"/>
</dbReference>
<feature type="domain" description="Gfo/Idh/MocA-like oxidoreductase N-terminal" evidence="2">
    <location>
        <begin position="11"/>
        <end position="112"/>
    </location>
</feature>
<evidence type="ECO:0000256" key="1">
    <source>
        <dbReference type="ARBA" id="ARBA00023002"/>
    </source>
</evidence>
<dbReference type="Pfam" id="PF01408">
    <property type="entry name" value="GFO_IDH_MocA"/>
    <property type="match status" value="1"/>
</dbReference>
<evidence type="ECO:0000259" key="2">
    <source>
        <dbReference type="Pfam" id="PF01408"/>
    </source>
</evidence>
<dbReference type="PANTHER" id="PTHR43818:SF11">
    <property type="entry name" value="BCDNA.GH03377"/>
    <property type="match status" value="1"/>
</dbReference>
<accession>A0A917S8M2</accession>
<sequence length="363" mass="39597">MTDTAGVPPARIGIVGTGWRTDFFLRIASVLTDRISLAGLATRSADKGAAVEAAWGVPTVRDVEQLIDRFRPDFVISSVPWAVTPGIIETVVGHGIPILAETPPAPDHDGLVHLWGQVSDPGLVQVAEQYPYLPIVQAYRAMITDGLLGAVTSAQVSWTQQYHAVALLRAVLGAGIGPVSVNAECHDSLVIESLGRDGWPDTERDTTVRQTMAMINFQGRLGVYDFTEGQWFHPLLSRRIDIRGSRGEIVDHRLTRMLDPRTPVTEQLVRRQTGVDGDLEGFDLDTISAGGRVWYRNPFQGRRFADEDIAIATVLIMMADWVRNAGDPPYPLAQASQDHAIALAINESATTGRRVDVAPGPWQ</sequence>
<reference evidence="3" key="2">
    <citation type="submission" date="2020-09" db="EMBL/GenBank/DDBJ databases">
        <authorList>
            <person name="Sun Q."/>
            <person name="Zhou Y."/>
        </authorList>
    </citation>
    <scope>NUCLEOTIDE SEQUENCE</scope>
    <source>
        <strain evidence="3">CGMCC 4.7306</strain>
    </source>
</reference>
<dbReference type="EMBL" id="BMMZ01000004">
    <property type="protein sequence ID" value="GGL62491.1"/>
    <property type="molecule type" value="Genomic_DNA"/>
</dbReference>
<dbReference type="AlphaFoldDB" id="A0A917S8M2"/>
<dbReference type="Proteomes" id="UP000613840">
    <property type="component" value="Unassembled WGS sequence"/>
</dbReference>
<dbReference type="RefSeq" id="WP_229669944.1">
    <property type="nucleotide sequence ID" value="NZ_BMMZ01000004.1"/>
</dbReference>
<dbReference type="InterPro" id="IPR000683">
    <property type="entry name" value="Gfo/Idh/MocA-like_OxRdtase_N"/>
</dbReference>
<proteinExistence type="predicted"/>
<dbReference type="PANTHER" id="PTHR43818">
    <property type="entry name" value="BCDNA.GH03377"/>
    <property type="match status" value="1"/>
</dbReference>
<comment type="caution">
    <text evidence="3">The sequence shown here is derived from an EMBL/GenBank/DDBJ whole genome shotgun (WGS) entry which is preliminary data.</text>
</comment>
<dbReference type="InterPro" id="IPR050463">
    <property type="entry name" value="Gfo/Idh/MocA_oxidrdct_glycsds"/>
</dbReference>
<gene>
    <name evidence="3" type="ORF">GCM10011575_21290</name>
</gene>
<evidence type="ECO:0000313" key="3">
    <source>
        <dbReference type="EMBL" id="GGL62491.1"/>
    </source>
</evidence>
<evidence type="ECO:0000313" key="4">
    <source>
        <dbReference type="Proteomes" id="UP000613840"/>
    </source>
</evidence>
<dbReference type="GO" id="GO:0016491">
    <property type="term" value="F:oxidoreductase activity"/>
    <property type="evidence" value="ECO:0007669"/>
    <property type="project" value="UniProtKB-KW"/>
</dbReference>
<dbReference type="Gene3D" id="3.30.360.10">
    <property type="entry name" value="Dihydrodipicolinate Reductase, domain 2"/>
    <property type="match status" value="1"/>
</dbReference>
<dbReference type="GO" id="GO:0000166">
    <property type="term" value="F:nucleotide binding"/>
    <property type="evidence" value="ECO:0007669"/>
    <property type="project" value="InterPro"/>
</dbReference>
<keyword evidence="1" id="KW-0560">Oxidoreductase</keyword>
<dbReference type="SUPFAM" id="SSF55347">
    <property type="entry name" value="Glyceraldehyde-3-phosphate dehydrogenase-like, C-terminal domain"/>
    <property type="match status" value="1"/>
</dbReference>
<dbReference type="SUPFAM" id="SSF51735">
    <property type="entry name" value="NAD(P)-binding Rossmann-fold domains"/>
    <property type="match status" value="1"/>
</dbReference>